<accession>A0A6S6QT38</accession>
<dbReference type="Proteomes" id="UP000515317">
    <property type="component" value="Chromosome"/>
</dbReference>
<evidence type="ECO:0000313" key="1">
    <source>
        <dbReference type="EMBL" id="BCJ90110.1"/>
    </source>
</evidence>
<dbReference type="EMBL" id="AP023361">
    <property type="protein sequence ID" value="BCJ90110.1"/>
    <property type="molecule type" value="Genomic_DNA"/>
</dbReference>
<protein>
    <submittedName>
        <fullName evidence="1">Uncharacterized protein</fullName>
    </submittedName>
</protein>
<keyword evidence="2" id="KW-1185">Reference proteome</keyword>
<sequence>MSGFSKIAFACFALIACAAWTINVEPISVSVGGLSQTRPQSDIGPNDRQKPPWREIHIDIDQAGLRSLSRWEPTFHLTIDDCAGKVVSIEGLYIDGKSIERIRSDGAAMDALRATDNPVRLTAFLLEKVFQDNAQICASLSGGNMLGGAVKQHCFRLKPEPAQAFGIRAEAPPRLNGELASVGLCGPL</sequence>
<dbReference type="KEGG" id="tso:IZ6_08450"/>
<name>A0A6S6QT38_9HYPH</name>
<reference evidence="1 2" key="1">
    <citation type="submission" date="2020-08" db="EMBL/GenBank/DDBJ databases">
        <title>Genome sequence of Rhizobiales bacterium strain IZ6.</title>
        <authorList>
            <person name="Nakai R."/>
            <person name="Naganuma T."/>
        </authorList>
    </citation>
    <scope>NUCLEOTIDE SEQUENCE [LARGE SCALE GENOMIC DNA]</scope>
    <source>
        <strain evidence="1 2">IZ6</strain>
    </source>
</reference>
<organism evidence="1 2">
    <name type="scientific">Terrihabitans soli</name>
    <dbReference type="NCBI Taxonomy" id="708113"/>
    <lineage>
        <taxon>Bacteria</taxon>
        <taxon>Pseudomonadati</taxon>
        <taxon>Pseudomonadota</taxon>
        <taxon>Alphaproteobacteria</taxon>
        <taxon>Hyphomicrobiales</taxon>
        <taxon>Terrihabitans</taxon>
    </lineage>
</organism>
<proteinExistence type="predicted"/>
<dbReference type="PROSITE" id="PS51257">
    <property type="entry name" value="PROKAR_LIPOPROTEIN"/>
    <property type="match status" value="1"/>
</dbReference>
<gene>
    <name evidence="1" type="ORF">IZ6_08450</name>
</gene>
<dbReference type="AlphaFoldDB" id="A0A6S6QT38"/>
<dbReference type="RefSeq" id="WP_222876763.1">
    <property type="nucleotide sequence ID" value="NZ_AP023361.1"/>
</dbReference>
<evidence type="ECO:0000313" key="2">
    <source>
        <dbReference type="Proteomes" id="UP000515317"/>
    </source>
</evidence>